<gene>
    <name evidence="1" type="ORF">S03H2_20086</name>
</gene>
<reference evidence="1" key="1">
    <citation type="journal article" date="2014" name="Front. Microbiol.">
        <title>High frequency of phylogenetically diverse reductive dehalogenase-homologous genes in deep subseafloor sedimentary metagenomes.</title>
        <authorList>
            <person name="Kawai M."/>
            <person name="Futagami T."/>
            <person name="Toyoda A."/>
            <person name="Takaki Y."/>
            <person name="Nishi S."/>
            <person name="Hori S."/>
            <person name="Arai W."/>
            <person name="Tsubouchi T."/>
            <person name="Morono Y."/>
            <person name="Uchiyama I."/>
            <person name="Ito T."/>
            <person name="Fujiyama A."/>
            <person name="Inagaki F."/>
            <person name="Takami H."/>
        </authorList>
    </citation>
    <scope>NUCLEOTIDE SEQUENCE</scope>
    <source>
        <strain evidence="1">Expedition CK06-06</strain>
    </source>
</reference>
<name>X1ELJ2_9ZZZZ</name>
<proteinExistence type="predicted"/>
<sequence length="296" mass="34544">DTNPTESLLEVHNGGESRDDNAFFNILRIKADVFKESYLGFCLADKEIDGSYNRVLGVDGQFRFKDKFFFSFQAIGSKTKFDDQETGIVPALYADFSYFSKHVGGGLYWMSIHPDFEASSGFINRVDYRTLGAYTRFRAYPEKKYLNQVSLGLSAGQRYAYFEDLLVDRWSRANLQLRFTEFSQMNITFLDSMERYEGIDFNKNSFTVEGENNLVSWLPFGFYFRTGHNVFYDPDDPFLGWSNTYGLFFNVKPNKRLQMSVDFSKQTFWEERGGEQLYDFNSVRQRTTYQLSKTLS</sequence>
<dbReference type="EMBL" id="BARU01010550">
    <property type="protein sequence ID" value="GAH34241.1"/>
    <property type="molecule type" value="Genomic_DNA"/>
</dbReference>
<evidence type="ECO:0000313" key="1">
    <source>
        <dbReference type="EMBL" id="GAH34241.1"/>
    </source>
</evidence>
<feature type="non-terminal residue" evidence="1">
    <location>
        <position position="296"/>
    </location>
</feature>
<comment type="caution">
    <text evidence="1">The sequence shown here is derived from an EMBL/GenBank/DDBJ whole genome shotgun (WGS) entry which is preliminary data.</text>
</comment>
<dbReference type="AlphaFoldDB" id="X1ELJ2"/>
<protein>
    <submittedName>
        <fullName evidence="1">Uncharacterized protein</fullName>
    </submittedName>
</protein>
<accession>X1ELJ2</accession>
<organism evidence="1">
    <name type="scientific">marine sediment metagenome</name>
    <dbReference type="NCBI Taxonomy" id="412755"/>
    <lineage>
        <taxon>unclassified sequences</taxon>
        <taxon>metagenomes</taxon>
        <taxon>ecological metagenomes</taxon>
    </lineage>
</organism>
<feature type="non-terminal residue" evidence="1">
    <location>
        <position position="1"/>
    </location>
</feature>